<sequence length="167" mass="17840">MEKVTDHSFTAGRGGDLTVVVTTRWWFVSGYGGDRVTAAGEQDRGRGGFMFVAGLLAVNDGGDMVVVVNIFTVERGGMLHGDGDRTGITVKVILVLRDGSEDGGWLTVVNGGGWRWSSVEETMVPLFSLRPRHGDLVGAVHPEASTTLGTRTSSLSSHSPFQSIPHR</sequence>
<dbReference type="Proteomes" id="UP001056120">
    <property type="component" value="Linkage Group LG06"/>
</dbReference>
<reference evidence="2" key="1">
    <citation type="journal article" date="2022" name="Mol. Ecol. Resour.">
        <title>The genomes of chicory, endive, great burdock and yacon provide insights into Asteraceae palaeo-polyploidization history and plant inulin production.</title>
        <authorList>
            <person name="Fan W."/>
            <person name="Wang S."/>
            <person name="Wang H."/>
            <person name="Wang A."/>
            <person name="Jiang F."/>
            <person name="Liu H."/>
            <person name="Zhao H."/>
            <person name="Xu D."/>
            <person name="Zhang Y."/>
        </authorList>
    </citation>
    <scope>NUCLEOTIDE SEQUENCE [LARGE SCALE GENOMIC DNA]</scope>
    <source>
        <strain evidence="2">cv. Yunnan</strain>
    </source>
</reference>
<evidence type="ECO:0000313" key="2">
    <source>
        <dbReference type="Proteomes" id="UP001056120"/>
    </source>
</evidence>
<name>A0ACB9IV42_9ASTR</name>
<organism evidence="1 2">
    <name type="scientific">Smallanthus sonchifolius</name>
    <dbReference type="NCBI Taxonomy" id="185202"/>
    <lineage>
        <taxon>Eukaryota</taxon>
        <taxon>Viridiplantae</taxon>
        <taxon>Streptophyta</taxon>
        <taxon>Embryophyta</taxon>
        <taxon>Tracheophyta</taxon>
        <taxon>Spermatophyta</taxon>
        <taxon>Magnoliopsida</taxon>
        <taxon>eudicotyledons</taxon>
        <taxon>Gunneridae</taxon>
        <taxon>Pentapetalae</taxon>
        <taxon>asterids</taxon>
        <taxon>campanulids</taxon>
        <taxon>Asterales</taxon>
        <taxon>Asteraceae</taxon>
        <taxon>Asteroideae</taxon>
        <taxon>Heliantheae alliance</taxon>
        <taxon>Millerieae</taxon>
        <taxon>Smallanthus</taxon>
    </lineage>
</organism>
<evidence type="ECO:0000313" key="1">
    <source>
        <dbReference type="EMBL" id="KAI3812109.1"/>
    </source>
</evidence>
<dbReference type="EMBL" id="CM042023">
    <property type="protein sequence ID" value="KAI3812109.1"/>
    <property type="molecule type" value="Genomic_DNA"/>
</dbReference>
<keyword evidence="2" id="KW-1185">Reference proteome</keyword>
<reference evidence="1 2" key="2">
    <citation type="journal article" date="2022" name="Mol. Ecol. Resour.">
        <title>The genomes of chicory, endive, great burdock and yacon provide insights into Asteraceae paleo-polyploidization history and plant inulin production.</title>
        <authorList>
            <person name="Fan W."/>
            <person name="Wang S."/>
            <person name="Wang H."/>
            <person name="Wang A."/>
            <person name="Jiang F."/>
            <person name="Liu H."/>
            <person name="Zhao H."/>
            <person name="Xu D."/>
            <person name="Zhang Y."/>
        </authorList>
    </citation>
    <scope>NUCLEOTIDE SEQUENCE [LARGE SCALE GENOMIC DNA]</scope>
    <source>
        <strain evidence="2">cv. Yunnan</strain>
        <tissue evidence="1">Leaves</tissue>
    </source>
</reference>
<accession>A0ACB9IV42</accession>
<gene>
    <name evidence="1" type="ORF">L1987_16814</name>
</gene>
<proteinExistence type="predicted"/>
<protein>
    <submittedName>
        <fullName evidence="1">Uncharacterized protein</fullName>
    </submittedName>
</protein>
<comment type="caution">
    <text evidence="1">The sequence shown here is derived from an EMBL/GenBank/DDBJ whole genome shotgun (WGS) entry which is preliminary data.</text>
</comment>